<reference evidence="3 7" key="3">
    <citation type="journal article" date="2019" name="Nat. Med.">
        <title>A library of human gut bacterial isolates paired with longitudinal multiomics data enables mechanistic microbiome research.</title>
        <authorList>
            <person name="Poyet M."/>
            <person name="Groussin M."/>
            <person name="Gibbons S.M."/>
            <person name="Avila-Pacheco J."/>
            <person name="Jiang X."/>
            <person name="Kearney S.M."/>
            <person name="Perrotta A.R."/>
            <person name="Berdy B."/>
            <person name="Zhao S."/>
            <person name="Lieberman T.D."/>
            <person name="Swanson P.K."/>
            <person name="Smith M."/>
            <person name="Roesemann S."/>
            <person name="Alexander J.E."/>
            <person name="Rich S.A."/>
            <person name="Livny J."/>
            <person name="Vlamakis H."/>
            <person name="Clish C."/>
            <person name="Bullock K."/>
            <person name="Deik A."/>
            <person name="Scott J."/>
            <person name="Pierce K.A."/>
            <person name="Xavier R.J."/>
            <person name="Alm E.J."/>
        </authorList>
    </citation>
    <scope>NUCLEOTIDE SEQUENCE [LARGE SCALE GENOMIC DNA]</scope>
    <source>
        <strain evidence="3 7">BIOML-B1</strain>
    </source>
</reference>
<dbReference type="Proteomes" id="UP000095649">
    <property type="component" value="Unassembled WGS sequence"/>
</dbReference>
<reference evidence="2 5" key="1">
    <citation type="submission" date="2015-09" db="EMBL/GenBank/DDBJ databases">
        <authorList>
            <consortium name="Pathogen Informatics"/>
        </authorList>
    </citation>
    <scope>NUCLEOTIDE SEQUENCE [LARGE SCALE GENOMIC DNA]</scope>
    <source>
        <strain evidence="2 5">2789STDY5834970</strain>
    </source>
</reference>
<proteinExistence type="predicted"/>
<evidence type="ECO:0000313" key="4">
    <source>
        <dbReference type="EMBL" id="RCH46910.1"/>
    </source>
</evidence>
<dbReference type="GeneID" id="75067695"/>
<feature type="transmembrane region" description="Helical" evidence="1">
    <location>
        <begin position="58"/>
        <end position="78"/>
    </location>
</feature>
<reference evidence="4 6" key="2">
    <citation type="submission" date="2018-03" db="EMBL/GenBank/DDBJ databases">
        <title>Complete genome sequencing of Faecalibacterium prausnitzii strains isolated from the human gut.</title>
        <authorList>
            <person name="Fitzgerald B.C."/>
            <person name="Shkoporov A.N."/>
            <person name="Ross P.R."/>
            <person name="Hill C."/>
        </authorList>
    </citation>
    <scope>NUCLEOTIDE SEQUENCE [LARGE SCALE GENOMIC DNA]</scope>
    <source>
        <strain evidence="4 6">ATCC 27768</strain>
    </source>
</reference>
<evidence type="ECO:0000313" key="7">
    <source>
        <dbReference type="Proteomes" id="UP000462091"/>
    </source>
</evidence>
<evidence type="ECO:0000256" key="1">
    <source>
        <dbReference type="SAM" id="Phobius"/>
    </source>
</evidence>
<keyword evidence="1" id="KW-0812">Transmembrane</keyword>
<dbReference type="Proteomes" id="UP000462091">
    <property type="component" value="Unassembled WGS sequence"/>
</dbReference>
<dbReference type="OrthoDB" id="9781996at2"/>
<keyword evidence="1" id="KW-0472">Membrane</keyword>
<dbReference type="EMBL" id="PXUP01000006">
    <property type="protein sequence ID" value="RCH46910.1"/>
    <property type="molecule type" value="Genomic_DNA"/>
</dbReference>
<feature type="transmembrane region" description="Helical" evidence="1">
    <location>
        <begin position="20"/>
        <end position="38"/>
    </location>
</feature>
<sequence>MLKRCILAENRKLHASPIWAMFFVLPILSATYGTFNYLQNLEILTDGWYSLWTQHTLFYSMLFFPAMVATYAAYLWRLEHLGHNWNLIMASPVPPLDLFAAKFAVVTKLALLTHGFVFALFVFCGKVFAHLPGLPPVTLPLFLLRGLLGALAVIAAQLVLAMVIRSFAVPIFLGLLGGITGIFISSKGHGLLWPYSLMQLGMNSNRSADALAGSYGLFAFSCIFWLGTMFLLAWLLLRREDVRA</sequence>
<protein>
    <submittedName>
        <fullName evidence="3 4">ABC transporter permease</fullName>
    </submittedName>
</protein>
<keyword evidence="1" id="KW-1133">Transmembrane helix</keyword>
<dbReference type="EMBL" id="WKQM01000001">
    <property type="protein sequence ID" value="MSC50498.1"/>
    <property type="molecule type" value="Genomic_DNA"/>
</dbReference>
<organism evidence="2 5">
    <name type="scientific">Faecalibacterium prausnitzii</name>
    <dbReference type="NCBI Taxonomy" id="853"/>
    <lineage>
        <taxon>Bacteria</taxon>
        <taxon>Bacillati</taxon>
        <taxon>Bacillota</taxon>
        <taxon>Clostridia</taxon>
        <taxon>Eubacteriales</taxon>
        <taxon>Oscillospiraceae</taxon>
        <taxon>Faecalibacterium</taxon>
    </lineage>
</organism>
<accession>A0A173U4X2</accession>
<evidence type="ECO:0000313" key="3">
    <source>
        <dbReference type="EMBL" id="MSC50498.1"/>
    </source>
</evidence>
<dbReference type="CDD" id="cd21809">
    <property type="entry name" value="ABC-2_lan_permease-like"/>
    <property type="match status" value="1"/>
</dbReference>
<evidence type="ECO:0000313" key="5">
    <source>
        <dbReference type="Proteomes" id="UP000095649"/>
    </source>
</evidence>
<feature type="transmembrane region" description="Helical" evidence="1">
    <location>
        <begin position="215"/>
        <end position="237"/>
    </location>
</feature>
<feature type="transmembrane region" description="Helical" evidence="1">
    <location>
        <begin position="171"/>
        <end position="195"/>
    </location>
</feature>
<evidence type="ECO:0000313" key="2">
    <source>
        <dbReference type="EMBL" id="CUN10112.1"/>
    </source>
</evidence>
<dbReference type="RefSeq" id="WP_005922233.1">
    <property type="nucleotide sequence ID" value="NZ_CABKNH010000009.1"/>
</dbReference>
<name>A0A173U4X2_9FIRM</name>
<dbReference type="Proteomes" id="UP000252378">
    <property type="component" value="Unassembled WGS sequence"/>
</dbReference>
<dbReference type="Pfam" id="PF12730">
    <property type="entry name" value="ABC2_membrane_4"/>
    <property type="match status" value="1"/>
</dbReference>
<gene>
    <name evidence="4" type="ORF">C7J97_05265</name>
    <name evidence="2" type="ORF">ERS852582_01925</name>
    <name evidence="3" type="ORF">GKE10_00960</name>
</gene>
<evidence type="ECO:0000313" key="6">
    <source>
        <dbReference type="Proteomes" id="UP000252378"/>
    </source>
</evidence>
<feature type="transmembrane region" description="Helical" evidence="1">
    <location>
        <begin position="99"/>
        <end position="122"/>
    </location>
</feature>
<dbReference type="EMBL" id="CYXN01000016">
    <property type="protein sequence ID" value="CUN10112.1"/>
    <property type="molecule type" value="Genomic_DNA"/>
</dbReference>
<dbReference type="AlphaFoldDB" id="A0A173U4X2"/>
<feature type="transmembrane region" description="Helical" evidence="1">
    <location>
        <begin position="142"/>
        <end position="164"/>
    </location>
</feature>